<dbReference type="Proteomes" id="UP001633002">
    <property type="component" value="Unassembled WGS sequence"/>
</dbReference>
<protein>
    <submittedName>
        <fullName evidence="2">Uncharacterized protein</fullName>
    </submittedName>
</protein>
<comment type="caution">
    <text evidence="2">The sequence shown here is derived from an EMBL/GenBank/DDBJ whole genome shotgun (WGS) entry which is preliminary data.</text>
</comment>
<gene>
    <name evidence="2" type="ORF">R1sor_016985</name>
</gene>
<reference evidence="2 3" key="1">
    <citation type="submission" date="2024-09" db="EMBL/GenBank/DDBJ databases">
        <title>Chromosome-scale assembly of Riccia sorocarpa.</title>
        <authorList>
            <person name="Paukszto L."/>
        </authorList>
    </citation>
    <scope>NUCLEOTIDE SEQUENCE [LARGE SCALE GENOMIC DNA]</scope>
    <source>
        <strain evidence="2">LP-2024</strain>
        <tissue evidence="2">Aerial parts of the thallus</tissue>
    </source>
</reference>
<feature type="compositionally biased region" description="Low complexity" evidence="1">
    <location>
        <begin position="52"/>
        <end position="64"/>
    </location>
</feature>
<sequence>MDMSQDEALDDAALKLLRFLGEVYVNLQEVQAVEEYVCEQYKESIRFLTRCSSDASDGTSSSNDLVKSGFPSTNGTLRTPEDKEQNMTGTHNEASKQEQELAALSEYLDTVLAAAQAVREGSDLPPTHYKGGDKVQGQKLASRKEPGGPCRVKHGPVAKVSTKAVKLKSEMNVACVSRNGKKLRRPSSRVLNSDRDISEKTVKSPRSLVTGSPEDQNKKQIMETDSIHAFQSNEDSLFGQPLSVDSKAPSLSIGEEELSIKPTSNCRTALRVKLQFPEKYRKLRRWFKAREAYQNNTYATPRICLAAEEAFMSMLNDLNTKNESPEEDEYEDEASPILELQYLMEDIASRGSNLDILRLHRLAPRGSKIEELRDLVVHNFSPCEREDGTKGMGQKTNSLEPSQACWLPQSCWKHLDRVLSEQLAQLSDTGFGYGTVKYTEPEQVAVIARLSHYIQETLFHCYLEEEFGSALLRRCPRKDEEQKDMTVLLRCQLAHSLLCKEGRGLFVLAERVTATV</sequence>
<name>A0ABD3I5W8_9MARC</name>
<keyword evidence="3" id="KW-1185">Reference proteome</keyword>
<feature type="region of interest" description="Disordered" evidence="1">
    <location>
        <begin position="179"/>
        <end position="216"/>
    </location>
</feature>
<feature type="region of interest" description="Disordered" evidence="1">
    <location>
        <begin position="122"/>
        <end position="155"/>
    </location>
</feature>
<evidence type="ECO:0000313" key="2">
    <source>
        <dbReference type="EMBL" id="KAL3698963.1"/>
    </source>
</evidence>
<feature type="region of interest" description="Disordered" evidence="1">
    <location>
        <begin position="52"/>
        <end position="97"/>
    </location>
</feature>
<organism evidence="2 3">
    <name type="scientific">Riccia sorocarpa</name>
    <dbReference type="NCBI Taxonomy" id="122646"/>
    <lineage>
        <taxon>Eukaryota</taxon>
        <taxon>Viridiplantae</taxon>
        <taxon>Streptophyta</taxon>
        <taxon>Embryophyta</taxon>
        <taxon>Marchantiophyta</taxon>
        <taxon>Marchantiopsida</taxon>
        <taxon>Marchantiidae</taxon>
        <taxon>Marchantiales</taxon>
        <taxon>Ricciaceae</taxon>
        <taxon>Riccia</taxon>
    </lineage>
</organism>
<dbReference type="EMBL" id="JBJQOH010000001">
    <property type="protein sequence ID" value="KAL3698963.1"/>
    <property type="molecule type" value="Genomic_DNA"/>
</dbReference>
<evidence type="ECO:0000313" key="3">
    <source>
        <dbReference type="Proteomes" id="UP001633002"/>
    </source>
</evidence>
<feature type="compositionally biased region" description="Basic and acidic residues" evidence="1">
    <location>
        <begin position="192"/>
        <end position="202"/>
    </location>
</feature>
<evidence type="ECO:0000256" key="1">
    <source>
        <dbReference type="SAM" id="MobiDB-lite"/>
    </source>
</evidence>
<dbReference type="AlphaFoldDB" id="A0ABD3I5W8"/>
<accession>A0ABD3I5W8</accession>
<proteinExistence type="predicted"/>